<keyword evidence="3" id="KW-1185">Reference proteome</keyword>
<accession>A0A0H5SEN2</accession>
<evidence type="ECO:0000313" key="3">
    <source>
        <dbReference type="Proteomes" id="UP000236497"/>
    </source>
</evidence>
<keyword evidence="1" id="KW-1133">Transmembrane helix</keyword>
<evidence type="ECO:0000256" key="1">
    <source>
        <dbReference type="SAM" id="Phobius"/>
    </source>
</evidence>
<sequence length="213" mass="25105">MNPKLHPLLWKELKRQKKSKITPIIQVIAYCYFYIYLKSIFSIEIVLSLIPLMYVLAIQTDVFHYDFTNYIESLLSLPIEIINIIKSKCIFILLKAYVQSIITTLILLIYHVFIEKKDMVFSVKTFLLIIVLPIWQYYFSYFIGLVIWNLKSKIRIIPYLFQIIILLTCILLLSKNMVNILILIMLGLLLPISIGIKKLTETLSKERILKRSI</sequence>
<organism evidence="2 3">
    <name type="scientific">Herbinix hemicellulosilytica</name>
    <dbReference type="NCBI Taxonomy" id="1564487"/>
    <lineage>
        <taxon>Bacteria</taxon>
        <taxon>Bacillati</taxon>
        <taxon>Bacillota</taxon>
        <taxon>Clostridia</taxon>
        <taxon>Lachnospirales</taxon>
        <taxon>Lachnospiraceae</taxon>
        <taxon>Herbinix</taxon>
    </lineage>
</organism>
<proteinExistence type="predicted"/>
<dbReference type="EMBL" id="CVTD020000008">
    <property type="protein sequence ID" value="CRZ33500.1"/>
    <property type="molecule type" value="Genomic_DNA"/>
</dbReference>
<dbReference type="RefSeq" id="WP_103201677.1">
    <property type="nucleotide sequence ID" value="NZ_CVTD020000008.1"/>
</dbReference>
<gene>
    <name evidence="2" type="ORF">HHT355_0290</name>
</gene>
<protein>
    <submittedName>
        <fullName evidence="2">Putative membrane protein</fullName>
    </submittedName>
</protein>
<feature type="transmembrane region" description="Helical" evidence="1">
    <location>
        <begin position="89"/>
        <end position="114"/>
    </location>
</feature>
<feature type="transmembrane region" description="Helical" evidence="1">
    <location>
        <begin position="180"/>
        <end position="200"/>
    </location>
</feature>
<feature type="transmembrane region" description="Helical" evidence="1">
    <location>
        <begin position="156"/>
        <end position="174"/>
    </location>
</feature>
<keyword evidence="1" id="KW-0812">Transmembrane</keyword>
<name>A0A0H5SEN2_HERHM</name>
<evidence type="ECO:0000313" key="2">
    <source>
        <dbReference type="EMBL" id="CRZ33500.1"/>
    </source>
</evidence>
<dbReference type="Proteomes" id="UP000236497">
    <property type="component" value="Unassembled WGS sequence"/>
</dbReference>
<dbReference type="AlphaFoldDB" id="A0A0H5SEN2"/>
<reference evidence="2 3" key="1">
    <citation type="submission" date="2015-06" db="EMBL/GenBank/DDBJ databases">
        <authorList>
            <person name="Wibberg Daniel"/>
        </authorList>
    </citation>
    <scope>NUCLEOTIDE SEQUENCE [LARGE SCALE GENOMIC DNA]</scope>
    <source>
        <strain evidence="2 3">T3/55T</strain>
    </source>
</reference>
<feature type="transmembrane region" description="Helical" evidence="1">
    <location>
        <begin position="126"/>
        <end position="149"/>
    </location>
</feature>
<keyword evidence="1" id="KW-0472">Membrane</keyword>